<keyword evidence="4" id="KW-0677">Repeat</keyword>
<feature type="domain" description="C2H2-type" evidence="12">
    <location>
        <begin position="90"/>
        <end position="112"/>
    </location>
</feature>
<dbReference type="SUPFAM" id="SSF57667">
    <property type="entry name" value="beta-beta-alpha zinc fingers"/>
    <property type="match status" value="3"/>
</dbReference>
<keyword evidence="8" id="KW-0238">DNA-binding</keyword>
<evidence type="ECO:0000259" key="12">
    <source>
        <dbReference type="PROSITE" id="PS50157"/>
    </source>
</evidence>
<dbReference type="PANTHER" id="PTHR23235">
    <property type="entry name" value="KRUEPPEL-LIKE TRANSCRIPTION FACTOR"/>
    <property type="match status" value="1"/>
</dbReference>
<accession>A0A7K5EHP8</accession>
<dbReference type="PROSITE" id="PS00028">
    <property type="entry name" value="ZINC_FINGER_C2H2_1"/>
    <property type="match status" value="2"/>
</dbReference>
<comment type="caution">
    <text evidence="13">The sequence shown here is derived from an EMBL/GenBank/DDBJ whole genome shotgun (WGS) entry which is preliminary data.</text>
</comment>
<evidence type="ECO:0000256" key="8">
    <source>
        <dbReference type="ARBA" id="ARBA00023125"/>
    </source>
</evidence>
<dbReference type="InterPro" id="IPR036236">
    <property type="entry name" value="Znf_C2H2_sf"/>
</dbReference>
<comment type="similarity">
    <text evidence="2">Belongs to the krueppel C2H2-type zinc-finger protein family.</text>
</comment>
<keyword evidence="14" id="KW-1185">Reference proteome</keyword>
<evidence type="ECO:0000256" key="4">
    <source>
        <dbReference type="ARBA" id="ARBA00022737"/>
    </source>
</evidence>
<name>A0A7K5EHP8_POLCE</name>
<feature type="non-terminal residue" evidence="13">
    <location>
        <position position="1"/>
    </location>
</feature>
<evidence type="ECO:0000313" key="13">
    <source>
        <dbReference type="EMBL" id="NWS31823.1"/>
    </source>
</evidence>
<keyword evidence="6" id="KW-0862">Zinc</keyword>
<dbReference type="PROSITE" id="PS50157">
    <property type="entry name" value="ZINC_FINGER_C2H2_2"/>
    <property type="match status" value="3"/>
</dbReference>
<evidence type="ECO:0000256" key="10">
    <source>
        <dbReference type="ARBA" id="ARBA00023242"/>
    </source>
</evidence>
<dbReference type="FunFam" id="3.30.160.60:FF:002343">
    <property type="entry name" value="Zinc finger protein 33A"/>
    <property type="match status" value="1"/>
</dbReference>
<comment type="subcellular location">
    <subcellularLocation>
        <location evidence="1">Nucleus</location>
    </subcellularLocation>
</comment>
<sequence>ENPHWRETLLHRGERFRQRSHLIQHQRIYTGEAHSCSECGKGFSVSWKLLRHQVTHTGEKPFRCAECGKRFSGNSQLVQHQRVHTGEKPYKCSEFRKSFTVSSHLIQHLRFH</sequence>
<evidence type="ECO:0000256" key="3">
    <source>
        <dbReference type="ARBA" id="ARBA00022723"/>
    </source>
</evidence>
<dbReference type="GO" id="GO:0000981">
    <property type="term" value="F:DNA-binding transcription factor activity, RNA polymerase II-specific"/>
    <property type="evidence" value="ECO:0007669"/>
    <property type="project" value="TreeGrafter"/>
</dbReference>
<proteinExistence type="inferred from homology"/>
<organism evidence="13 14">
    <name type="scientific">Polioptila caerulea</name>
    <name type="common">Blue-grey gnatcatcher</name>
    <dbReference type="NCBI Taxonomy" id="66707"/>
    <lineage>
        <taxon>Eukaryota</taxon>
        <taxon>Metazoa</taxon>
        <taxon>Chordata</taxon>
        <taxon>Craniata</taxon>
        <taxon>Vertebrata</taxon>
        <taxon>Euteleostomi</taxon>
        <taxon>Archelosauria</taxon>
        <taxon>Archosauria</taxon>
        <taxon>Dinosauria</taxon>
        <taxon>Saurischia</taxon>
        <taxon>Theropoda</taxon>
        <taxon>Coelurosauria</taxon>
        <taxon>Aves</taxon>
        <taxon>Neognathae</taxon>
        <taxon>Neoaves</taxon>
        <taxon>Telluraves</taxon>
        <taxon>Australaves</taxon>
        <taxon>Passeriformes</taxon>
        <taxon>Certhiidae</taxon>
        <taxon>Polioptilinae</taxon>
        <taxon>Polioptila</taxon>
    </lineage>
</organism>
<reference evidence="13 14" key="1">
    <citation type="submission" date="2019-09" db="EMBL/GenBank/DDBJ databases">
        <title>Bird 10,000 Genomes (B10K) Project - Family phase.</title>
        <authorList>
            <person name="Zhang G."/>
        </authorList>
    </citation>
    <scope>NUCLEOTIDE SEQUENCE [LARGE SCALE GENOMIC DNA]</scope>
    <source>
        <strain evidence="13">B10K-DU-001-66</strain>
        <tissue evidence="13">Muscle</tissue>
    </source>
</reference>
<dbReference type="InterPro" id="IPR013087">
    <property type="entry name" value="Znf_C2H2_type"/>
</dbReference>
<dbReference type="GO" id="GO:0000978">
    <property type="term" value="F:RNA polymerase II cis-regulatory region sequence-specific DNA binding"/>
    <property type="evidence" value="ECO:0007669"/>
    <property type="project" value="TreeGrafter"/>
</dbReference>
<dbReference type="GO" id="GO:0008270">
    <property type="term" value="F:zinc ion binding"/>
    <property type="evidence" value="ECO:0007669"/>
    <property type="project" value="UniProtKB-KW"/>
</dbReference>
<evidence type="ECO:0000256" key="5">
    <source>
        <dbReference type="ARBA" id="ARBA00022771"/>
    </source>
</evidence>
<dbReference type="SMART" id="SM00355">
    <property type="entry name" value="ZnF_C2H2"/>
    <property type="match status" value="3"/>
</dbReference>
<evidence type="ECO:0000313" key="14">
    <source>
        <dbReference type="Proteomes" id="UP000573697"/>
    </source>
</evidence>
<evidence type="ECO:0000256" key="9">
    <source>
        <dbReference type="ARBA" id="ARBA00023163"/>
    </source>
</evidence>
<protein>
    <submittedName>
        <fullName evidence="13">ZN180 protein</fullName>
    </submittedName>
</protein>
<gene>
    <name evidence="13" type="primary">Znf180_1</name>
    <name evidence="13" type="ORF">POLCAE_R02918</name>
</gene>
<evidence type="ECO:0000256" key="11">
    <source>
        <dbReference type="PROSITE-ProRule" id="PRU00042"/>
    </source>
</evidence>
<keyword evidence="10" id="KW-0539">Nucleus</keyword>
<dbReference type="AlphaFoldDB" id="A0A7K5EHP8"/>
<dbReference type="FunFam" id="3.30.160.60:FF:000295">
    <property type="entry name" value="zinc finger protein 19"/>
    <property type="match status" value="1"/>
</dbReference>
<dbReference type="GO" id="GO:0005634">
    <property type="term" value="C:nucleus"/>
    <property type="evidence" value="ECO:0007669"/>
    <property type="project" value="UniProtKB-SubCell"/>
</dbReference>
<dbReference type="Proteomes" id="UP000573697">
    <property type="component" value="Unassembled WGS sequence"/>
</dbReference>
<evidence type="ECO:0000256" key="2">
    <source>
        <dbReference type="ARBA" id="ARBA00006991"/>
    </source>
</evidence>
<feature type="domain" description="C2H2-type" evidence="12">
    <location>
        <begin position="34"/>
        <end position="61"/>
    </location>
</feature>
<dbReference type="PANTHER" id="PTHR23235:SF152">
    <property type="entry name" value="SI:DKEY-210J14.3"/>
    <property type="match status" value="1"/>
</dbReference>
<feature type="non-terminal residue" evidence="13">
    <location>
        <position position="112"/>
    </location>
</feature>
<dbReference type="Gene3D" id="3.30.160.60">
    <property type="entry name" value="Classic Zinc Finger"/>
    <property type="match status" value="4"/>
</dbReference>
<dbReference type="Pfam" id="PF00096">
    <property type="entry name" value="zf-C2H2"/>
    <property type="match status" value="2"/>
</dbReference>
<keyword evidence="5 11" id="KW-0863">Zinc-finger</keyword>
<evidence type="ECO:0000256" key="7">
    <source>
        <dbReference type="ARBA" id="ARBA00023015"/>
    </source>
</evidence>
<dbReference type="FunFam" id="3.30.160.60:FF:001298">
    <property type="entry name" value="zinc finger protein 23 isoform X1"/>
    <property type="match status" value="1"/>
</dbReference>
<evidence type="ECO:0000256" key="6">
    <source>
        <dbReference type="ARBA" id="ARBA00022833"/>
    </source>
</evidence>
<keyword evidence="7" id="KW-0805">Transcription regulation</keyword>
<feature type="domain" description="C2H2-type" evidence="12">
    <location>
        <begin position="62"/>
        <end position="89"/>
    </location>
</feature>
<evidence type="ECO:0000256" key="1">
    <source>
        <dbReference type="ARBA" id="ARBA00004123"/>
    </source>
</evidence>
<keyword evidence="3" id="KW-0479">Metal-binding</keyword>
<dbReference type="EMBL" id="VYXF01007957">
    <property type="protein sequence ID" value="NWS31823.1"/>
    <property type="molecule type" value="Genomic_DNA"/>
</dbReference>
<keyword evidence="9" id="KW-0804">Transcription</keyword>